<evidence type="ECO:0000256" key="4">
    <source>
        <dbReference type="ARBA" id="ARBA00022741"/>
    </source>
</evidence>
<keyword evidence="5" id="KW-0418">Kinase</keyword>
<keyword evidence="8" id="KW-1133">Transmembrane helix</keyword>
<keyword evidence="4" id="KW-0547">Nucleotide-binding</keyword>
<name>A0A922LA48_DERFA</name>
<evidence type="ECO:0008006" key="11">
    <source>
        <dbReference type="Google" id="ProtNLM"/>
    </source>
</evidence>
<dbReference type="PANTHER" id="PTHR10695:SF46">
    <property type="entry name" value="BIFUNCTIONAL COENZYME A SYNTHASE-RELATED"/>
    <property type="match status" value="1"/>
</dbReference>
<reference evidence="9" key="1">
    <citation type="submission" date="2013-05" db="EMBL/GenBank/DDBJ databases">
        <authorList>
            <person name="Yim A.K.Y."/>
            <person name="Chan T.F."/>
            <person name="Ji K.M."/>
            <person name="Liu X.Y."/>
            <person name="Zhou J.W."/>
            <person name="Li R.Q."/>
            <person name="Yang K.Y."/>
            <person name="Li J."/>
            <person name="Li M."/>
            <person name="Law P.T.W."/>
            <person name="Wu Y.L."/>
            <person name="Cai Z.L."/>
            <person name="Qin H."/>
            <person name="Bao Y."/>
            <person name="Leung R.K.K."/>
            <person name="Ng P.K.S."/>
            <person name="Zou J."/>
            <person name="Zhong X.J."/>
            <person name="Ran P.X."/>
            <person name="Zhong N.S."/>
            <person name="Liu Z.G."/>
            <person name="Tsui S.K.W."/>
        </authorList>
    </citation>
    <scope>NUCLEOTIDE SEQUENCE</scope>
    <source>
        <strain evidence="9">Derf</strain>
        <tissue evidence="9">Whole organism</tissue>
    </source>
</reference>
<dbReference type="Gene3D" id="3.40.50.300">
    <property type="entry name" value="P-loop containing nucleotide triphosphate hydrolases"/>
    <property type="match status" value="1"/>
</dbReference>
<protein>
    <recommendedName>
        <fullName evidence="11">Dephospho-CoA kinase</fullName>
    </recommendedName>
</protein>
<evidence type="ECO:0000256" key="6">
    <source>
        <dbReference type="ARBA" id="ARBA00022840"/>
    </source>
</evidence>
<dbReference type="GO" id="GO:0015937">
    <property type="term" value="P:coenzyme A biosynthetic process"/>
    <property type="evidence" value="ECO:0007669"/>
    <property type="project" value="UniProtKB-KW"/>
</dbReference>
<feature type="transmembrane region" description="Helical" evidence="8">
    <location>
        <begin position="204"/>
        <end position="222"/>
    </location>
</feature>
<dbReference type="Proteomes" id="UP000790347">
    <property type="component" value="Unassembled WGS sequence"/>
</dbReference>
<evidence type="ECO:0000256" key="3">
    <source>
        <dbReference type="ARBA" id="ARBA00022679"/>
    </source>
</evidence>
<evidence type="ECO:0000256" key="1">
    <source>
        <dbReference type="ARBA" id="ARBA00009018"/>
    </source>
</evidence>
<dbReference type="NCBIfam" id="TIGR00152">
    <property type="entry name" value="dephospho-CoA kinase"/>
    <property type="match status" value="1"/>
</dbReference>
<dbReference type="GO" id="GO:0005524">
    <property type="term" value="F:ATP binding"/>
    <property type="evidence" value="ECO:0007669"/>
    <property type="project" value="UniProtKB-KW"/>
</dbReference>
<organism evidence="9 10">
    <name type="scientific">Dermatophagoides farinae</name>
    <name type="common">American house dust mite</name>
    <dbReference type="NCBI Taxonomy" id="6954"/>
    <lineage>
        <taxon>Eukaryota</taxon>
        <taxon>Metazoa</taxon>
        <taxon>Ecdysozoa</taxon>
        <taxon>Arthropoda</taxon>
        <taxon>Chelicerata</taxon>
        <taxon>Arachnida</taxon>
        <taxon>Acari</taxon>
        <taxon>Acariformes</taxon>
        <taxon>Sarcoptiformes</taxon>
        <taxon>Astigmata</taxon>
        <taxon>Psoroptidia</taxon>
        <taxon>Analgoidea</taxon>
        <taxon>Pyroglyphidae</taxon>
        <taxon>Dermatophagoidinae</taxon>
        <taxon>Dermatophagoides</taxon>
    </lineage>
</organism>
<dbReference type="Pfam" id="PF01121">
    <property type="entry name" value="CoaE"/>
    <property type="match status" value="1"/>
</dbReference>
<evidence type="ECO:0000256" key="2">
    <source>
        <dbReference type="ARBA" id="ARBA00022490"/>
    </source>
</evidence>
<evidence type="ECO:0000256" key="5">
    <source>
        <dbReference type="ARBA" id="ARBA00022777"/>
    </source>
</evidence>
<proteinExistence type="inferred from homology"/>
<dbReference type="AlphaFoldDB" id="A0A922LA48"/>
<reference evidence="9" key="2">
    <citation type="journal article" date="2022" name="Res Sq">
        <title>Comparative Genomics Reveals Insights into the Divergent Evolution of Astigmatic Mites and Household Pest Adaptations.</title>
        <authorList>
            <person name="Xiong Q."/>
            <person name="Wan A.T.-Y."/>
            <person name="Liu X.-Y."/>
            <person name="Fung C.S.-H."/>
            <person name="Xiao X."/>
            <person name="Malainual N."/>
            <person name="Hou J."/>
            <person name="Wang L."/>
            <person name="Wang M."/>
            <person name="Yang K."/>
            <person name="Cui Y."/>
            <person name="Leung E."/>
            <person name="Nong W."/>
            <person name="Shin S.-K."/>
            <person name="Au S."/>
            <person name="Jeong K.Y."/>
            <person name="Chew F.T."/>
            <person name="Hui J."/>
            <person name="Leung T.F."/>
            <person name="Tungtrongchitr A."/>
            <person name="Zhong N."/>
            <person name="Liu Z."/>
            <person name="Tsui S."/>
        </authorList>
    </citation>
    <scope>NUCLEOTIDE SEQUENCE</scope>
    <source>
        <strain evidence="9">Derf</strain>
        <tissue evidence="9">Whole organism</tissue>
    </source>
</reference>
<evidence type="ECO:0000256" key="7">
    <source>
        <dbReference type="ARBA" id="ARBA00022993"/>
    </source>
</evidence>
<evidence type="ECO:0000256" key="8">
    <source>
        <dbReference type="SAM" id="Phobius"/>
    </source>
</evidence>
<dbReference type="InterPro" id="IPR027417">
    <property type="entry name" value="P-loop_NTPase"/>
</dbReference>
<evidence type="ECO:0000313" key="9">
    <source>
        <dbReference type="EMBL" id="KAH9526272.1"/>
    </source>
</evidence>
<dbReference type="PANTHER" id="PTHR10695">
    <property type="entry name" value="DEPHOSPHO-COA KINASE-RELATED"/>
    <property type="match status" value="1"/>
</dbReference>
<keyword evidence="6" id="KW-0067">ATP-binding</keyword>
<dbReference type="SUPFAM" id="SSF52540">
    <property type="entry name" value="P-loop containing nucleoside triphosphate hydrolases"/>
    <property type="match status" value="1"/>
</dbReference>
<dbReference type="GO" id="GO:0004140">
    <property type="term" value="F:dephospho-CoA kinase activity"/>
    <property type="evidence" value="ECO:0007669"/>
    <property type="project" value="InterPro"/>
</dbReference>
<keyword evidence="7" id="KW-0173">Coenzyme A biosynthesis</keyword>
<evidence type="ECO:0000313" key="10">
    <source>
        <dbReference type="Proteomes" id="UP000790347"/>
    </source>
</evidence>
<keyword evidence="8" id="KW-0812">Transmembrane</keyword>
<keyword evidence="8" id="KW-0472">Membrane</keyword>
<sequence>MFFIGLTGNIGTGKSTVSKYLSKQNIPVIDSDQIARDVVKPYTKCWHAIREHFGEEAINVTDGQINRNYLAQIIFNNPDERRILNKITHPEIQKQTFIKTLYYWLTFHTFVVFDIPLLFEAKIYQPLMNYIIVVKCDESEQIRRIKARNGYNDEEASSRIGSQMSLNEKCKLANFVIDNNGTIEQTLHQVEEIFHQMKRPPTFYILRLLLITLYGLTLFSLIKLSKFIYSKL</sequence>
<dbReference type="HAMAP" id="MF_00376">
    <property type="entry name" value="Dephospho_CoA_kinase"/>
    <property type="match status" value="1"/>
</dbReference>
<dbReference type="CDD" id="cd02022">
    <property type="entry name" value="DPCK"/>
    <property type="match status" value="1"/>
</dbReference>
<dbReference type="EMBL" id="ASGP02000001">
    <property type="protein sequence ID" value="KAH9526272.1"/>
    <property type="molecule type" value="Genomic_DNA"/>
</dbReference>
<keyword evidence="10" id="KW-1185">Reference proteome</keyword>
<keyword evidence="3" id="KW-0808">Transferase</keyword>
<dbReference type="PROSITE" id="PS51219">
    <property type="entry name" value="DPCK"/>
    <property type="match status" value="1"/>
</dbReference>
<comment type="caution">
    <text evidence="9">The sequence shown here is derived from an EMBL/GenBank/DDBJ whole genome shotgun (WGS) entry which is preliminary data.</text>
</comment>
<keyword evidence="2" id="KW-0963">Cytoplasm</keyword>
<gene>
    <name evidence="9" type="ORF">DERF_000373</name>
</gene>
<dbReference type="InterPro" id="IPR001977">
    <property type="entry name" value="Depp_CoAkinase"/>
</dbReference>
<accession>A0A922LA48</accession>
<dbReference type="FunFam" id="3.40.50.300:FF:000991">
    <property type="entry name" value="Dephospho-CoA kinase"/>
    <property type="match status" value="1"/>
</dbReference>
<comment type="similarity">
    <text evidence="1">Belongs to the CoaE family.</text>
</comment>